<dbReference type="AlphaFoldDB" id="A0A8S1VT74"/>
<evidence type="ECO:0000313" key="2">
    <source>
        <dbReference type="Proteomes" id="UP000683925"/>
    </source>
</evidence>
<name>A0A8S1VT74_PAROT</name>
<organism evidence="1 2">
    <name type="scientific">Paramecium octaurelia</name>
    <dbReference type="NCBI Taxonomy" id="43137"/>
    <lineage>
        <taxon>Eukaryota</taxon>
        <taxon>Sar</taxon>
        <taxon>Alveolata</taxon>
        <taxon>Ciliophora</taxon>
        <taxon>Intramacronucleata</taxon>
        <taxon>Oligohymenophorea</taxon>
        <taxon>Peniculida</taxon>
        <taxon>Parameciidae</taxon>
        <taxon>Paramecium</taxon>
    </lineage>
</organism>
<gene>
    <name evidence="1" type="ORF">POCTA_138.1.T0760038</name>
</gene>
<dbReference type="Proteomes" id="UP000683925">
    <property type="component" value="Unassembled WGS sequence"/>
</dbReference>
<evidence type="ECO:0000313" key="1">
    <source>
        <dbReference type="EMBL" id="CAD8180914.1"/>
    </source>
</evidence>
<sequence>MKSKNIQQAMICKIAIISENQVSSFLKVYNTQYKETQDKSNIQIILYMKDD</sequence>
<dbReference type="EMBL" id="CAJJDP010000075">
    <property type="protein sequence ID" value="CAD8180914.1"/>
    <property type="molecule type" value="Genomic_DNA"/>
</dbReference>
<comment type="caution">
    <text evidence="1">The sequence shown here is derived from an EMBL/GenBank/DDBJ whole genome shotgun (WGS) entry which is preliminary data.</text>
</comment>
<reference evidence="1" key="1">
    <citation type="submission" date="2021-01" db="EMBL/GenBank/DDBJ databases">
        <authorList>
            <consortium name="Genoscope - CEA"/>
            <person name="William W."/>
        </authorList>
    </citation>
    <scope>NUCLEOTIDE SEQUENCE</scope>
</reference>
<protein>
    <submittedName>
        <fullName evidence="1">Uncharacterized protein</fullName>
    </submittedName>
</protein>
<keyword evidence="2" id="KW-1185">Reference proteome</keyword>
<proteinExistence type="predicted"/>
<accession>A0A8S1VT74</accession>